<dbReference type="GO" id="GO:1990518">
    <property type="term" value="F:single-stranded 3'-5' DNA helicase activity"/>
    <property type="evidence" value="ECO:0007669"/>
    <property type="project" value="TreeGrafter"/>
</dbReference>
<gene>
    <name evidence="15" type="ORF">FDP41_012049</name>
</gene>
<dbReference type="SUPFAM" id="SSF50249">
    <property type="entry name" value="Nucleic acid-binding proteins"/>
    <property type="match status" value="1"/>
</dbReference>
<evidence type="ECO:0000256" key="9">
    <source>
        <dbReference type="ARBA" id="ARBA00023242"/>
    </source>
</evidence>
<proteinExistence type="inferred from homology"/>
<dbReference type="PRINTS" id="PR01657">
    <property type="entry name" value="MCMFAMILY"/>
</dbReference>
<protein>
    <recommendedName>
        <fullName evidence="12">DNA replication licensing factor MCM6</fullName>
        <ecNumber evidence="12">3.6.4.12</ecNumber>
    </recommendedName>
</protein>
<keyword evidence="9" id="KW-0539">Nucleus</keyword>
<evidence type="ECO:0000256" key="10">
    <source>
        <dbReference type="ARBA" id="ARBA00023306"/>
    </source>
</evidence>
<dbReference type="InterPro" id="IPR018525">
    <property type="entry name" value="MCM_CS"/>
</dbReference>
<evidence type="ECO:0000259" key="14">
    <source>
        <dbReference type="PROSITE" id="PS50051"/>
    </source>
</evidence>
<dbReference type="CDD" id="cd17757">
    <property type="entry name" value="MCM6"/>
    <property type="match status" value="1"/>
</dbReference>
<dbReference type="InterPro" id="IPR041562">
    <property type="entry name" value="MCM_lid"/>
</dbReference>
<dbReference type="SUPFAM" id="SSF52540">
    <property type="entry name" value="P-loop containing nucleoside triphosphate hydrolases"/>
    <property type="match status" value="1"/>
</dbReference>
<dbReference type="OrthoDB" id="1744952at2759"/>
<dbReference type="InterPro" id="IPR031327">
    <property type="entry name" value="MCM"/>
</dbReference>
<dbReference type="FunFam" id="2.20.28.10:FF:000003">
    <property type="entry name" value="DNA helicase"/>
    <property type="match status" value="1"/>
</dbReference>
<comment type="caution">
    <text evidence="15">The sequence shown here is derived from an EMBL/GenBank/DDBJ whole genome shotgun (WGS) entry which is preliminary data.</text>
</comment>
<dbReference type="GO" id="GO:0005524">
    <property type="term" value="F:ATP binding"/>
    <property type="evidence" value="ECO:0007669"/>
    <property type="project" value="UniProtKB-UniRule"/>
</dbReference>
<evidence type="ECO:0000313" key="16">
    <source>
        <dbReference type="Proteomes" id="UP000444721"/>
    </source>
</evidence>
<feature type="compositionally biased region" description="Polar residues" evidence="13">
    <location>
        <begin position="926"/>
        <end position="946"/>
    </location>
</feature>
<dbReference type="InterPro" id="IPR033762">
    <property type="entry name" value="MCM_OB"/>
</dbReference>
<dbReference type="GO" id="GO:0042555">
    <property type="term" value="C:MCM complex"/>
    <property type="evidence" value="ECO:0007669"/>
    <property type="project" value="UniProtKB-UniRule"/>
</dbReference>
<dbReference type="InterPro" id="IPR027925">
    <property type="entry name" value="MCM_N"/>
</dbReference>
<dbReference type="PROSITE" id="PS50051">
    <property type="entry name" value="MCM_2"/>
    <property type="match status" value="1"/>
</dbReference>
<evidence type="ECO:0000256" key="12">
    <source>
        <dbReference type="RuleBase" id="RU368064"/>
    </source>
</evidence>
<keyword evidence="3 12" id="KW-0235">DNA replication</keyword>
<evidence type="ECO:0000313" key="15">
    <source>
        <dbReference type="EMBL" id="KAF0982188.1"/>
    </source>
</evidence>
<keyword evidence="4 11" id="KW-0547">Nucleotide-binding</keyword>
<dbReference type="RefSeq" id="XP_044566901.1">
    <property type="nucleotide sequence ID" value="XM_044702526.1"/>
</dbReference>
<evidence type="ECO:0000256" key="3">
    <source>
        <dbReference type="ARBA" id="ARBA00022705"/>
    </source>
</evidence>
<dbReference type="EMBL" id="VFQX01000012">
    <property type="protein sequence ID" value="KAF0982188.1"/>
    <property type="molecule type" value="Genomic_DNA"/>
</dbReference>
<dbReference type="GeneID" id="68119264"/>
<dbReference type="GO" id="GO:1902969">
    <property type="term" value="P:mitotic DNA replication"/>
    <property type="evidence" value="ECO:0007669"/>
    <property type="project" value="TreeGrafter"/>
</dbReference>
<comment type="subunit">
    <text evidence="12">Component of the MCM2-7 complex.</text>
</comment>
<feature type="region of interest" description="Disordered" evidence="13">
    <location>
        <begin position="886"/>
        <end position="956"/>
    </location>
</feature>
<dbReference type="InterPro" id="IPR001208">
    <property type="entry name" value="MCM_dom"/>
</dbReference>
<dbReference type="Pfam" id="PF17855">
    <property type="entry name" value="MCM_lid"/>
    <property type="match status" value="1"/>
</dbReference>
<dbReference type="Gene3D" id="3.30.1640.10">
    <property type="entry name" value="mini-chromosome maintenance (MCM) complex, chain A, domain 1"/>
    <property type="match status" value="1"/>
</dbReference>
<evidence type="ECO:0000256" key="7">
    <source>
        <dbReference type="ARBA" id="ARBA00022840"/>
    </source>
</evidence>
<dbReference type="Gene3D" id="2.40.50.140">
    <property type="entry name" value="Nucleic acid-binding proteins"/>
    <property type="match status" value="1"/>
</dbReference>
<dbReference type="OMA" id="ENTHEIP"/>
<dbReference type="Pfam" id="PF00493">
    <property type="entry name" value="MCM"/>
    <property type="match status" value="1"/>
</dbReference>
<keyword evidence="16" id="KW-1185">Reference proteome</keyword>
<evidence type="ECO:0000256" key="5">
    <source>
        <dbReference type="ARBA" id="ARBA00022801"/>
    </source>
</evidence>
<dbReference type="Gene3D" id="2.20.28.10">
    <property type="match status" value="1"/>
</dbReference>
<dbReference type="VEuPathDB" id="AmoebaDB:NfTy_023590"/>
<evidence type="ECO:0000256" key="8">
    <source>
        <dbReference type="ARBA" id="ARBA00023125"/>
    </source>
</evidence>
<dbReference type="PANTHER" id="PTHR11630">
    <property type="entry name" value="DNA REPLICATION LICENSING FACTOR MCM FAMILY MEMBER"/>
    <property type="match status" value="1"/>
</dbReference>
<sequence>MITSSEDTNLFEGGEQQVNQQIKQWFHDFLRHALYQSSSIASSYLIAPSGKEPLSERLKIQFTDIHTSHTVSENHGGSSSSPIPSARSVVIDFTHVMNYDMDIAMSIRQEFYRFEPFLTDALNIVYKEWIHSQSSSASRTKLASSDANTSMMSMAMNESAIFASSPHENNSTIQLKFVNLPDMLQIRQLRSVHIGQLVSISGVVTRSSEVRPELVEGIFNCVECGTVSDPIPQQFKYTEPISCVNKTCTNTKRWRLDMHRSRFVDWQKLKVQENTHEIPSGSMPRTLDIILRNDCVECAKAGDKCLFTGTLLAVPDVGKMFGGAQSQLINANTRKKGDIEKQGVKGIKDLGVRELTYRLVFLANSVEPIDHNMSNSNTAPSSGMSSAALSSHNGEQETHEEFMKRCTAEEYEKILKMSKDVNIYENLAASICPSIFGHKNIKKGILLMLFGGVHKETEELIQIRGDINICIVGDPSTAKSQFLKYVAHLIPRAVYTSGKASSAAGLTASVVRDSERGEFTIEAGALMLADNGVCCIDEFDKMDVKDQVAIHEAMEQQTISIAKAGIRATLNARASILAAANPIGGRYNPRKTLKANLGITPAIMSRFDLFFVVQDECDAEIDKKIAEHIVSVHQNKGASTLDKTLDGVTQITVGSNTVQYSPEDIKLYLKYCRTCIHPILTQEAQEELVKQYVKLRQNDKVGSNSYRITVRQLESLVRLSESLARLHCESRIEVNHVRRAIELLKTSITKVAKSDVVLSGTGDDNDEEINGEPRSSILALREKNQQESTRELLRNLKNQRRKIEAALELARESQSEEEQKLGEIEIQAEKLRNSIDSDEIDPEEKDTQEEQLIELEKKKLQISKRVAEARKRVELLSEQLEKEVEKSQQLIQDEEEGVKDQGESSLRHTNEDDDEMQDEATHNELDSTTTPTDMNDIMTNSESQTEPPRKKKKTTKTISAEEYTTFCNRIASYVQLQDSCSRKDIIEFYIQTHGSTLSTKKANKLAKLLDKIIDKMNNESILIKTNIRSISKNNNRMEDVFIKNSNFEPTVM</sequence>
<evidence type="ECO:0000256" key="4">
    <source>
        <dbReference type="ARBA" id="ARBA00022741"/>
    </source>
</evidence>
<dbReference type="SMART" id="SM00350">
    <property type="entry name" value="MCM"/>
    <property type="match status" value="1"/>
</dbReference>
<keyword evidence="8 11" id="KW-0238">DNA-binding</keyword>
<comment type="subcellular location">
    <subcellularLocation>
        <location evidence="1 12">Nucleus</location>
    </subcellularLocation>
</comment>
<dbReference type="InterPro" id="IPR012340">
    <property type="entry name" value="NA-bd_OB-fold"/>
</dbReference>
<dbReference type="Proteomes" id="UP000444721">
    <property type="component" value="Unassembled WGS sequence"/>
</dbReference>
<evidence type="ECO:0000256" key="6">
    <source>
        <dbReference type="ARBA" id="ARBA00022806"/>
    </source>
</evidence>
<evidence type="ECO:0000256" key="11">
    <source>
        <dbReference type="RuleBase" id="RU004070"/>
    </source>
</evidence>
<keyword evidence="6 12" id="KW-0347">Helicase</keyword>
<dbReference type="PROSITE" id="PS00847">
    <property type="entry name" value="MCM_1"/>
    <property type="match status" value="1"/>
</dbReference>
<name>A0A6A5C8Y8_NAEFO</name>
<evidence type="ECO:0000256" key="13">
    <source>
        <dbReference type="SAM" id="MobiDB-lite"/>
    </source>
</evidence>
<evidence type="ECO:0000256" key="1">
    <source>
        <dbReference type="ARBA" id="ARBA00004123"/>
    </source>
</evidence>
<keyword evidence="7 11" id="KW-0067">ATP-binding</keyword>
<comment type="function">
    <text evidence="12">Acts as component of the MCM2-7 complex (MCM complex) which is the replicative helicase essential for 'once per cell cycle' DNA replication initiation and elongation in eukaryotic cells. The active ATPase sites in the MCM2-7 ring are formed through the interaction surfaces of two neighboring subunits such that a critical structure of a conserved arginine finger motif is provided in trans relative to the ATP-binding site of the Walker A box of the adjacent subunit. The six ATPase active sites, however, are likely to contribute differentially to the complex helicase activity.</text>
</comment>
<dbReference type="PRINTS" id="PR01662">
    <property type="entry name" value="MCMPROTEIN6"/>
</dbReference>
<dbReference type="VEuPathDB" id="AmoebaDB:FDP41_012049"/>
<keyword evidence="5 12" id="KW-0378">Hydrolase</keyword>
<dbReference type="Gene3D" id="3.40.50.300">
    <property type="entry name" value="P-loop containing nucleotide triphosphate hydrolases"/>
    <property type="match status" value="1"/>
</dbReference>
<comment type="similarity">
    <text evidence="2 11">Belongs to the MCM family.</text>
</comment>
<dbReference type="GO" id="GO:0016787">
    <property type="term" value="F:hydrolase activity"/>
    <property type="evidence" value="ECO:0007669"/>
    <property type="project" value="UniProtKB-KW"/>
</dbReference>
<evidence type="ECO:0000256" key="2">
    <source>
        <dbReference type="ARBA" id="ARBA00008010"/>
    </source>
</evidence>
<dbReference type="Pfam" id="PF17207">
    <property type="entry name" value="MCM_OB"/>
    <property type="match status" value="1"/>
</dbReference>
<dbReference type="InterPro" id="IPR008049">
    <property type="entry name" value="MCM6"/>
</dbReference>
<dbReference type="GO" id="GO:0000727">
    <property type="term" value="P:double-strand break repair via break-induced replication"/>
    <property type="evidence" value="ECO:0007669"/>
    <property type="project" value="TreeGrafter"/>
</dbReference>
<feature type="compositionally biased region" description="Basic and acidic residues" evidence="13">
    <location>
        <begin position="898"/>
        <end position="910"/>
    </location>
</feature>
<organism evidence="15 16">
    <name type="scientific">Naegleria fowleri</name>
    <name type="common">Brain eating amoeba</name>
    <dbReference type="NCBI Taxonomy" id="5763"/>
    <lineage>
        <taxon>Eukaryota</taxon>
        <taxon>Discoba</taxon>
        <taxon>Heterolobosea</taxon>
        <taxon>Tetramitia</taxon>
        <taxon>Eutetramitia</taxon>
        <taxon>Vahlkampfiidae</taxon>
        <taxon>Naegleria</taxon>
    </lineage>
</organism>
<dbReference type="Pfam" id="PF14551">
    <property type="entry name" value="MCM_N"/>
    <property type="match status" value="1"/>
</dbReference>
<comment type="catalytic activity">
    <reaction evidence="12">
        <text>ATP + H2O = ADP + phosphate + H(+)</text>
        <dbReference type="Rhea" id="RHEA:13065"/>
        <dbReference type="ChEBI" id="CHEBI:15377"/>
        <dbReference type="ChEBI" id="CHEBI:15378"/>
        <dbReference type="ChEBI" id="CHEBI:30616"/>
        <dbReference type="ChEBI" id="CHEBI:43474"/>
        <dbReference type="ChEBI" id="CHEBI:456216"/>
        <dbReference type="EC" id="3.6.4.12"/>
    </reaction>
</comment>
<dbReference type="VEuPathDB" id="AmoebaDB:NF0080350"/>
<dbReference type="GO" id="GO:0003697">
    <property type="term" value="F:single-stranded DNA binding"/>
    <property type="evidence" value="ECO:0007669"/>
    <property type="project" value="TreeGrafter"/>
</dbReference>
<feature type="domain" description="MCM C-terminal AAA(+) ATPase" evidence="14">
    <location>
        <begin position="423"/>
        <end position="629"/>
    </location>
</feature>
<dbReference type="InterPro" id="IPR027417">
    <property type="entry name" value="P-loop_NTPase"/>
</dbReference>
<reference evidence="15 16" key="1">
    <citation type="journal article" date="2019" name="Sci. Rep.">
        <title>Nanopore sequencing improves the draft genome of the human pathogenic amoeba Naegleria fowleri.</title>
        <authorList>
            <person name="Liechti N."/>
            <person name="Schurch N."/>
            <person name="Bruggmann R."/>
            <person name="Wittwer M."/>
        </authorList>
    </citation>
    <scope>NUCLEOTIDE SEQUENCE [LARGE SCALE GENOMIC DNA]</scope>
    <source>
        <strain evidence="15 16">ATCC 30894</strain>
    </source>
</reference>
<dbReference type="PANTHER" id="PTHR11630:SF43">
    <property type="entry name" value="DNA REPLICATION LICENSING FACTOR MCM6"/>
    <property type="match status" value="1"/>
</dbReference>
<accession>A0A6A5C8Y8</accession>
<dbReference type="GO" id="GO:0006270">
    <property type="term" value="P:DNA replication initiation"/>
    <property type="evidence" value="ECO:0007669"/>
    <property type="project" value="UniProtKB-UniRule"/>
</dbReference>
<dbReference type="EC" id="3.6.4.12" evidence="12"/>
<dbReference type="GO" id="GO:0005634">
    <property type="term" value="C:nucleus"/>
    <property type="evidence" value="ECO:0007669"/>
    <property type="project" value="UniProtKB-SubCell"/>
</dbReference>
<keyword evidence="10 12" id="KW-0131">Cell cycle</keyword>
<dbReference type="FunFam" id="3.40.50.300:FF:000115">
    <property type="entry name" value="DNA helicase"/>
    <property type="match status" value="1"/>
</dbReference>
<dbReference type="AlphaFoldDB" id="A0A6A5C8Y8"/>